<dbReference type="Proteomes" id="UP001489004">
    <property type="component" value="Unassembled WGS sequence"/>
</dbReference>
<evidence type="ECO:0000313" key="7">
    <source>
        <dbReference type="Proteomes" id="UP001489004"/>
    </source>
</evidence>
<evidence type="ECO:0000259" key="5">
    <source>
        <dbReference type="Pfam" id="PF00210"/>
    </source>
</evidence>
<evidence type="ECO:0000313" key="6">
    <source>
        <dbReference type="EMBL" id="KAK9805495.1"/>
    </source>
</evidence>
<comment type="subunit">
    <text evidence="3">Oligomer of 24 subunits. There are two types of subunits: L (light) chain and H (heavy) chain. The major chain can be light or heavy, depending on the species and tissue type. The functional molecule forms a roughly spherical shell with a diameter of 12 nm and contains a central cavity into which the insoluble mineral iron core is deposited.</text>
</comment>
<comment type="function">
    <text evidence="2">Stores iron in a soluble, non-toxic, readily available form. Important for iron homeostasis. Has ferroxidase activity. Iron is taken up in the ferrous form and deposited as ferric hydroxides after oxidation.</text>
</comment>
<dbReference type="GO" id="GO:0008198">
    <property type="term" value="F:ferrous iron binding"/>
    <property type="evidence" value="ECO:0007669"/>
    <property type="project" value="TreeGrafter"/>
</dbReference>
<dbReference type="InterPro" id="IPR009078">
    <property type="entry name" value="Ferritin-like_SF"/>
</dbReference>
<evidence type="ECO:0000256" key="2">
    <source>
        <dbReference type="ARBA" id="ARBA00025111"/>
    </source>
</evidence>
<evidence type="ECO:0000256" key="1">
    <source>
        <dbReference type="ARBA" id="ARBA00007513"/>
    </source>
</evidence>
<protein>
    <recommendedName>
        <fullName evidence="5">Ferritin/DPS domain-containing protein</fullName>
    </recommendedName>
</protein>
<dbReference type="EMBL" id="JALJOR010000015">
    <property type="protein sequence ID" value="KAK9805495.1"/>
    <property type="molecule type" value="Genomic_DNA"/>
</dbReference>
<accession>A0AAW1P5V3</accession>
<dbReference type="GO" id="GO:0005737">
    <property type="term" value="C:cytoplasm"/>
    <property type="evidence" value="ECO:0007669"/>
    <property type="project" value="TreeGrafter"/>
</dbReference>
<dbReference type="GO" id="GO:0006826">
    <property type="term" value="P:iron ion transport"/>
    <property type="evidence" value="ECO:0007669"/>
    <property type="project" value="InterPro"/>
</dbReference>
<reference evidence="6 7" key="1">
    <citation type="journal article" date="2024" name="Nat. Commun.">
        <title>Phylogenomics reveals the evolutionary origins of lichenization in chlorophyte algae.</title>
        <authorList>
            <person name="Puginier C."/>
            <person name="Libourel C."/>
            <person name="Otte J."/>
            <person name="Skaloud P."/>
            <person name="Haon M."/>
            <person name="Grisel S."/>
            <person name="Petersen M."/>
            <person name="Berrin J.G."/>
            <person name="Delaux P.M."/>
            <person name="Dal Grande F."/>
            <person name="Keller J."/>
        </authorList>
    </citation>
    <scope>NUCLEOTIDE SEQUENCE [LARGE SCALE GENOMIC DNA]</scope>
    <source>
        <strain evidence="6 7">SAG 2043</strain>
    </source>
</reference>
<feature type="domain" description="Ferritin/DPS" evidence="5">
    <location>
        <begin position="102"/>
        <end position="210"/>
    </location>
</feature>
<keyword evidence="7" id="KW-1185">Reference proteome</keyword>
<gene>
    <name evidence="6" type="ORF">WJX72_001451</name>
</gene>
<dbReference type="SUPFAM" id="SSF47240">
    <property type="entry name" value="Ferritin-like"/>
    <property type="match status" value="1"/>
</dbReference>
<evidence type="ECO:0000256" key="4">
    <source>
        <dbReference type="PIRSR" id="PIRSR601519-1"/>
    </source>
</evidence>
<comment type="caution">
    <text evidence="6">The sequence shown here is derived from an EMBL/GenBank/DDBJ whole genome shotgun (WGS) entry which is preliminary data.</text>
</comment>
<dbReference type="InterPro" id="IPR012347">
    <property type="entry name" value="Ferritin-like"/>
</dbReference>
<dbReference type="Gene3D" id="1.20.1260.10">
    <property type="match status" value="1"/>
</dbReference>
<feature type="binding site" evidence="4">
    <location>
        <position position="177"/>
    </location>
    <ligand>
        <name>Fe cation</name>
        <dbReference type="ChEBI" id="CHEBI:24875"/>
        <label>1</label>
    </ligand>
</feature>
<dbReference type="InterPro" id="IPR001519">
    <property type="entry name" value="Ferritin"/>
</dbReference>
<dbReference type="GO" id="GO:0008199">
    <property type="term" value="F:ferric iron binding"/>
    <property type="evidence" value="ECO:0007669"/>
    <property type="project" value="InterPro"/>
</dbReference>
<comment type="similarity">
    <text evidence="1">Belongs to the ferritin family.</text>
</comment>
<dbReference type="Pfam" id="PF00210">
    <property type="entry name" value="Ferritin"/>
    <property type="match status" value="1"/>
</dbReference>
<feature type="binding site" evidence="4">
    <location>
        <position position="133"/>
    </location>
    <ligand>
        <name>Fe cation</name>
        <dbReference type="ChEBI" id="CHEBI:24875"/>
        <label>1</label>
    </ligand>
</feature>
<name>A0AAW1P5V3_9CHLO</name>
<dbReference type="AlphaFoldDB" id="A0AAW1P5V3"/>
<sequence length="302" mass="33497">MASPIQKVKETLEETVDVVVQKVKPVVEPAVKKVQPGAGPSGHTVTFNPTVIPSYDEVKKELERIHQARTGDPNTPLAKTDVDADVIEDLVNKGVQYTDNVAGIFKSMAAFFDRDNMALPGCSLYFKVRAQVEINDLWLMMEFLNRRGQRPQVPAVAPPPKDFSMGKGVSDVLYCFEKELALAKVQYVKMSELYTAARDKGDASAVSFATCAAKSASHKVCQASHYVAHLKVVHKDHNAINCFDDRLPFEIEELAQAAGVEATIPSRRCMGTMERALCLQTKVFDKPKADEVLWRRVFNKVV</sequence>
<dbReference type="PANTHER" id="PTHR11431:SF75">
    <property type="entry name" value="FERRITIN"/>
    <property type="match status" value="1"/>
</dbReference>
<dbReference type="GO" id="GO:0006879">
    <property type="term" value="P:intracellular iron ion homeostasis"/>
    <property type="evidence" value="ECO:0007669"/>
    <property type="project" value="InterPro"/>
</dbReference>
<keyword evidence="4" id="KW-0479">Metal-binding</keyword>
<dbReference type="InterPro" id="IPR008331">
    <property type="entry name" value="Ferritin_DPS_dom"/>
</dbReference>
<keyword evidence="4" id="KW-0408">Iron</keyword>
<proteinExistence type="inferred from homology"/>
<organism evidence="6 7">
    <name type="scientific">[Myrmecia] bisecta</name>
    <dbReference type="NCBI Taxonomy" id="41462"/>
    <lineage>
        <taxon>Eukaryota</taxon>
        <taxon>Viridiplantae</taxon>
        <taxon>Chlorophyta</taxon>
        <taxon>core chlorophytes</taxon>
        <taxon>Trebouxiophyceae</taxon>
        <taxon>Trebouxiales</taxon>
        <taxon>Trebouxiaceae</taxon>
        <taxon>Myrmecia</taxon>
    </lineage>
</organism>
<evidence type="ECO:0000256" key="3">
    <source>
        <dbReference type="ARBA" id="ARBA00026060"/>
    </source>
</evidence>
<dbReference type="PANTHER" id="PTHR11431">
    <property type="entry name" value="FERRITIN"/>
    <property type="match status" value="1"/>
</dbReference>